<dbReference type="RefSeq" id="WP_206779289.1">
    <property type="nucleotide sequence ID" value="NZ_BCSZ01000078.1"/>
</dbReference>
<organism evidence="1 2">
    <name type="scientific">Mycolicibacterium fortuitum subsp. acetamidolyticum</name>
    <dbReference type="NCBI Taxonomy" id="144550"/>
    <lineage>
        <taxon>Bacteria</taxon>
        <taxon>Bacillati</taxon>
        <taxon>Actinomycetota</taxon>
        <taxon>Actinomycetes</taxon>
        <taxon>Mycobacteriales</taxon>
        <taxon>Mycobacteriaceae</taxon>
        <taxon>Mycolicibacterium</taxon>
    </lineage>
</organism>
<dbReference type="Proteomes" id="UP000069705">
    <property type="component" value="Unassembled WGS sequence"/>
</dbReference>
<gene>
    <name evidence="1" type="ORF">RMCFA_6590</name>
</gene>
<accession>A0A100WYG0</accession>
<protein>
    <submittedName>
        <fullName evidence="1">Uncharacterized protein</fullName>
    </submittedName>
</protein>
<comment type="caution">
    <text evidence="1">The sequence shown here is derived from an EMBL/GenBank/DDBJ whole genome shotgun (WGS) entry which is preliminary data.</text>
</comment>
<sequence>KKAYKQISGLLFGSVYTYFTSSKSLLRSTVRAANEAFDAGLIQPNSAPDTFTPWLTSLRSTALSLCSSVVYHQEQMLQRSSATHRKGSATYAQVKGLFGDLYDGHAGYRFLCRLRNVMVHGSMEAVAVSAKRTLIGGNHIQTKFHATIDRAFVAQSEMTEVVKAEIVGLRENPDMLVLADEITAPLADVNTRVEKLLYANMATAYQAVVDFDDLFGGKPGLRAIVNSPDDGPGPHVPAYMPWSQQMIDLARERL</sequence>
<dbReference type="AlphaFoldDB" id="A0A100WYG0"/>
<proteinExistence type="predicted"/>
<evidence type="ECO:0000313" key="1">
    <source>
        <dbReference type="EMBL" id="GAT06479.1"/>
    </source>
</evidence>
<dbReference type="EMBL" id="BCSZ01000078">
    <property type="protein sequence ID" value="GAT06479.1"/>
    <property type="molecule type" value="Genomic_DNA"/>
</dbReference>
<feature type="non-terminal residue" evidence="1">
    <location>
        <position position="1"/>
    </location>
</feature>
<name>A0A100WYG0_MYCFO</name>
<reference evidence="2" key="2">
    <citation type="submission" date="2016-02" db="EMBL/GenBank/DDBJ databases">
        <title>Draft genome sequence of five rapidly growing Mycobacterium species.</title>
        <authorList>
            <person name="Katahira K."/>
            <person name="Gotou Y."/>
            <person name="Iida K."/>
            <person name="Ogura Y."/>
            <person name="Hayashi T."/>
        </authorList>
    </citation>
    <scope>NUCLEOTIDE SEQUENCE [LARGE SCALE GENOMIC DNA]</scope>
    <source>
        <strain evidence="2">JCM6368</strain>
    </source>
</reference>
<evidence type="ECO:0000313" key="2">
    <source>
        <dbReference type="Proteomes" id="UP000069705"/>
    </source>
</evidence>
<reference evidence="1 2" key="1">
    <citation type="journal article" date="2016" name="Genome Announc.">
        <title>Draft Genome Sequences of Five Rapidly Growing Mycobacterium Species, M. thermoresistibile, M. fortuitum subsp. acetamidolyticum, M. canariasense, M. brisbanense, and M. novocastrense.</title>
        <authorList>
            <person name="Katahira K."/>
            <person name="Ogura Y."/>
            <person name="Gotoh Y."/>
            <person name="Hayashi T."/>
        </authorList>
    </citation>
    <scope>NUCLEOTIDE SEQUENCE [LARGE SCALE GENOMIC DNA]</scope>
    <source>
        <strain evidence="1 2">JCM6368</strain>
    </source>
</reference>